<comment type="catalytic activity">
    <reaction evidence="9">
        <text>L-seryl-[protein] + ATP = O-phospho-L-seryl-[protein] + ADP + H(+)</text>
        <dbReference type="Rhea" id="RHEA:17989"/>
        <dbReference type="Rhea" id="RHEA-COMP:9863"/>
        <dbReference type="Rhea" id="RHEA-COMP:11604"/>
        <dbReference type="ChEBI" id="CHEBI:15378"/>
        <dbReference type="ChEBI" id="CHEBI:29999"/>
        <dbReference type="ChEBI" id="CHEBI:30616"/>
        <dbReference type="ChEBI" id="CHEBI:83421"/>
        <dbReference type="ChEBI" id="CHEBI:456216"/>
        <dbReference type="EC" id="2.7.11.1"/>
    </reaction>
</comment>
<reference evidence="13" key="1">
    <citation type="submission" date="2018-01" db="EMBL/GenBank/DDBJ databases">
        <title>An insight into the sialome of Amazonian anophelines.</title>
        <authorList>
            <person name="Ribeiro J.M."/>
            <person name="Scarpassa V."/>
            <person name="Calvo E."/>
        </authorList>
    </citation>
    <scope>NUCLEOTIDE SEQUENCE</scope>
    <source>
        <tissue evidence="13">Salivary glands</tissue>
    </source>
</reference>
<evidence type="ECO:0000256" key="1">
    <source>
        <dbReference type="ARBA" id="ARBA00008718"/>
    </source>
</evidence>
<evidence type="ECO:0000313" key="13">
    <source>
        <dbReference type="EMBL" id="MBW28465.1"/>
    </source>
</evidence>
<evidence type="ECO:0000256" key="8">
    <source>
        <dbReference type="ARBA" id="ARBA00047899"/>
    </source>
</evidence>
<organism evidence="13">
    <name type="scientific">Anopheles braziliensis</name>
    <dbReference type="NCBI Taxonomy" id="58242"/>
    <lineage>
        <taxon>Eukaryota</taxon>
        <taxon>Metazoa</taxon>
        <taxon>Ecdysozoa</taxon>
        <taxon>Arthropoda</taxon>
        <taxon>Hexapoda</taxon>
        <taxon>Insecta</taxon>
        <taxon>Pterygota</taxon>
        <taxon>Neoptera</taxon>
        <taxon>Endopterygota</taxon>
        <taxon>Diptera</taxon>
        <taxon>Nematocera</taxon>
        <taxon>Culicoidea</taxon>
        <taxon>Culicidae</taxon>
        <taxon>Anophelinae</taxon>
        <taxon>Anopheles</taxon>
    </lineage>
</organism>
<evidence type="ECO:0000256" key="2">
    <source>
        <dbReference type="ARBA" id="ARBA00012513"/>
    </source>
</evidence>
<feature type="region of interest" description="Disordered" evidence="11">
    <location>
        <begin position="146"/>
        <end position="190"/>
    </location>
</feature>
<dbReference type="PROSITE" id="PS50011">
    <property type="entry name" value="PROTEIN_KINASE_DOM"/>
    <property type="match status" value="1"/>
</dbReference>
<evidence type="ECO:0000256" key="7">
    <source>
        <dbReference type="ARBA" id="ARBA00022840"/>
    </source>
</evidence>
<dbReference type="PANTHER" id="PTHR27001:SF939">
    <property type="entry name" value="INTERLEUKIN 1 RECEPTOR ASSOCIATED KINASE 1"/>
    <property type="match status" value="1"/>
</dbReference>
<dbReference type="InterPro" id="IPR011009">
    <property type="entry name" value="Kinase-like_dom_sf"/>
</dbReference>
<evidence type="ECO:0000256" key="10">
    <source>
        <dbReference type="PROSITE-ProRule" id="PRU10141"/>
    </source>
</evidence>
<keyword evidence="6 13" id="KW-0418">Kinase</keyword>
<dbReference type="AlphaFoldDB" id="A0A2M3ZJ21"/>
<keyword evidence="5 10" id="KW-0547">Nucleotide-binding</keyword>
<feature type="compositionally biased region" description="Polar residues" evidence="11">
    <location>
        <begin position="146"/>
        <end position="157"/>
    </location>
</feature>
<dbReference type="InterPro" id="IPR017441">
    <property type="entry name" value="Protein_kinase_ATP_BS"/>
</dbReference>
<feature type="region of interest" description="Disordered" evidence="11">
    <location>
        <begin position="1"/>
        <end position="22"/>
    </location>
</feature>
<dbReference type="InterPro" id="IPR000719">
    <property type="entry name" value="Prot_kinase_dom"/>
</dbReference>
<accession>A0A2M3ZJ21</accession>
<dbReference type="SUPFAM" id="SSF56112">
    <property type="entry name" value="Protein kinase-like (PK-like)"/>
    <property type="match status" value="1"/>
</dbReference>
<comment type="similarity">
    <text evidence="1">Belongs to the protein kinase superfamily. TKL Ser/Thr protein kinase family. Pelle subfamily.</text>
</comment>
<dbReference type="FunFam" id="1.10.510.10:FF:000754">
    <property type="entry name" value="Interleukin-1 receptor-associated kinase"/>
    <property type="match status" value="1"/>
</dbReference>
<evidence type="ECO:0000259" key="12">
    <source>
        <dbReference type="PROSITE" id="PS50011"/>
    </source>
</evidence>
<dbReference type="EMBL" id="GGFM01007714">
    <property type="protein sequence ID" value="MBW28465.1"/>
    <property type="molecule type" value="Transcribed_RNA"/>
</dbReference>
<dbReference type="InterPro" id="IPR008271">
    <property type="entry name" value="Ser/Thr_kinase_AS"/>
</dbReference>
<dbReference type="GO" id="GO:0005886">
    <property type="term" value="C:plasma membrane"/>
    <property type="evidence" value="ECO:0007669"/>
    <property type="project" value="TreeGrafter"/>
</dbReference>
<feature type="domain" description="Protein kinase" evidence="12">
    <location>
        <begin position="209"/>
        <end position="489"/>
    </location>
</feature>
<protein>
    <recommendedName>
        <fullName evidence="2">non-specific serine/threonine protein kinase</fullName>
        <ecNumber evidence="2">2.7.11.1</ecNumber>
    </recommendedName>
</protein>
<dbReference type="Gene3D" id="1.10.510.10">
    <property type="entry name" value="Transferase(Phosphotransferase) domain 1"/>
    <property type="match status" value="1"/>
</dbReference>
<dbReference type="GO" id="GO:0045087">
    <property type="term" value="P:innate immune response"/>
    <property type="evidence" value="ECO:0007669"/>
    <property type="project" value="UniProtKB-ARBA"/>
</dbReference>
<evidence type="ECO:0000256" key="5">
    <source>
        <dbReference type="ARBA" id="ARBA00022741"/>
    </source>
</evidence>
<dbReference type="SUPFAM" id="SSF47986">
    <property type="entry name" value="DEATH domain"/>
    <property type="match status" value="1"/>
</dbReference>
<dbReference type="CDD" id="cd08307">
    <property type="entry name" value="Death_Pelle"/>
    <property type="match status" value="1"/>
</dbReference>
<dbReference type="EC" id="2.7.11.1" evidence="2"/>
<dbReference type="Gene3D" id="3.30.200.20">
    <property type="entry name" value="Phosphorylase Kinase, domain 1"/>
    <property type="match status" value="1"/>
</dbReference>
<evidence type="ECO:0000256" key="9">
    <source>
        <dbReference type="ARBA" id="ARBA00048679"/>
    </source>
</evidence>
<sequence length="512" mass="57756">MPIVMGEDVQATGSNPNEGAPEEEQTWLVFKYIYEIPSTVRKTLANVLDRSNKWYDLGTKQMGFTAVEMDNLKQCCTINNRSTGVALLEKWANYNHSPTELFIVLSREKLYDCMDLMKQFVDPRYHVLIKPLADRAPARPLQQASLNEPVANSSSKLLNGDPPPANEPRRSSEAAGNANDDNPFANEITDVSQTPRMSYAELTKATDNWSERRILGKGGFGTVYLGVFKHTYMAIKRIDQSKLKTSAAGRLQLEQSFNELRFLNACRHDNIVPVFGFSVDKEPCIVYQYMAGGSLDKSLFARRAVSTLTWKERMNIACGTARGLQYLHTFGVKPFIHGDIKPGNILLTESKQPRIGDFGLTRQGATDDSATVISRVYGTRPYIPKEFYDRKVLSTKVDTYSFGVVLFEIATGLRAWDERRLDKHLKDLMARAIHEKVLIADLMDKRAAKDRNGALYCYYMLLHGHACTADDPSRRPDMVTVMKHLENVFRGSDKLANVSSRLCAEFTHYASF</sequence>
<dbReference type="SMART" id="SM00220">
    <property type="entry name" value="S_TKc"/>
    <property type="match status" value="1"/>
</dbReference>
<dbReference type="Pfam" id="PF00069">
    <property type="entry name" value="Pkinase"/>
    <property type="match status" value="1"/>
</dbReference>
<keyword evidence="7 10" id="KW-0067">ATP-binding</keyword>
<dbReference type="FunFam" id="1.10.533.10:FF:000094">
    <property type="entry name" value="Interleukin-1 receptor-associated kinase"/>
    <property type="match status" value="1"/>
</dbReference>
<dbReference type="GO" id="GO:0007165">
    <property type="term" value="P:signal transduction"/>
    <property type="evidence" value="ECO:0007669"/>
    <property type="project" value="InterPro"/>
</dbReference>
<dbReference type="PROSITE" id="PS00107">
    <property type="entry name" value="PROTEIN_KINASE_ATP"/>
    <property type="match status" value="1"/>
</dbReference>
<dbReference type="InterPro" id="IPR011029">
    <property type="entry name" value="DEATH-like_dom_sf"/>
</dbReference>
<dbReference type="PANTHER" id="PTHR27001">
    <property type="entry name" value="OS01G0253100 PROTEIN"/>
    <property type="match status" value="1"/>
</dbReference>
<dbReference type="Pfam" id="PF00531">
    <property type="entry name" value="Death"/>
    <property type="match status" value="1"/>
</dbReference>
<feature type="binding site" evidence="10">
    <location>
        <position position="236"/>
    </location>
    <ligand>
        <name>ATP</name>
        <dbReference type="ChEBI" id="CHEBI:30616"/>
    </ligand>
</feature>
<dbReference type="InterPro" id="IPR000488">
    <property type="entry name" value="Death_dom"/>
</dbReference>
<dbReference type="GO" id="GO:0005524">
    <property type="term" value="F:ATP binding"/>
    <property type="evidence" value="ECO:0007669"/>
    <property type="project" value="UniProtKB-UniRule"/>
</dbReference>
<comment type="catalytic activity">
    <reaction evidence="8">
        <text>L-threonyl-[protein] + ATP = O-phospho-L-threonyl-[protein] + ADP + H(+)</text>
        <dbReference type="Rhea" id="RHEA:46608"/>
        <dbReference type="Rhea" id="RHEA-COMP:11060"/>
        <dbReference type="Rhea" id="RHEA-COMP:11605"/>
        <dbReference type="ChEBI" id="CHEBI:15378"/>
        <dbReference type="ChEBI" id="CHEBI:30013"/>
        <dbReference type="ChEBI" id="CHEBI:30616"/>
        <dbReference type="ChEBI" id="CHEBI:61977"/>
        <dbReference type="ChEBI" id="CHEBI:456216"/>
        <dbReference type="EC" id="2.7.11.1"/>
    </reaction>
</comment>
<evidence type="ECO:0000256" key="4">
    <source>
        <dbReference type="ARBA" id="ARBA00022679"/>
    </source>
</evidence>
<dbReference type="InterPro" id="IPR037924">
    <property type="entry name" value="Pelle_death"/>
</dbReference>
<keyword evidence="3 13" id="KW-0723">Serine/threonine-protein kinase</keyword>
<keyword evidence="4" id="KW-0808">Transferase</keyword>
<proteinExistence type="inferred from homology"/>
<evidence type="ECO:0000256" key="6">
    <source>
        <dbReference type="ARBA" id="ARBA00022777"/>
    </source>
</evidence>
<dbReference type="PROSITE" id="PS00108">
    <property type="entry name" value="PROTEIN_KINASE_ST"/>
    <property type="match status" value="1"/>
</dbReference>
<dbReference type="GO" id="GO:0004674">
    <property type="term" value="F:protein serine/threonine kinase activity"/>
    <property type="evidence" value="ECO:0007669"/>
    <property type="project" value="UniProtKB-KW"/>
</dbReference>
<evidence type="ECO:0000256" key="11">
    <source>
        <dbReference type="SAM" id="MobiDB-lite"/>
    </source>
</evidence>
<evidence type="ECO:0000256" key="3">
    <source>
        <dbReference type="ARBA" id="ARBA00022527"/>
    </source>
</evidence>
<name>A0A2M3ZJ21_9DIPT</name>
<dbReference type="Gene3D" id="1.10.533.10">
    <property type="entry name" value="Death Domain, Fas"/>
    <property type="match status" value="1"/>
</dbReference>